<dbReference type="PANTHER" id="PTHR33594:SF1">
    <property type="entry name" value="HD_PDEASE DOMAIN-CONTAINING PROTEIN"/>
    <property type="match status" value="1"/>
</dbReference>
<protein>
    <recommendedName>
        <fullName evidence="1">HD domain-containing protein</fullName>
    </recommendedName>
</protein>
<dbReference type="OrthoDB" id="9797344at2"/>
<gene>
    <name evidence="2" type="ORF">BC351_23510</name>
</gene>
<reference evidence="3" key="1">
    <citation type="submission" date="2016-07" db="EMBL/GenBank/DDBJ databases">
        <authorList>
            <person name="Florea S."/>
            <person name="Webb J.S."/>
            <person name="Jaromczyk J."/>
            <person name="Schardl C.L."/>
        </authorList>
    </citation>
    <scope>NUCLEOTIDE SEQUENCE [LARGE SCALE GENOMIC DNA]</scope>
    <source>
        <strain evidence="3">CY1</strain>
    </source>
</reference>
<dbReference type="PROSITE" id="PS51831">
    <property type="entry name" value="HD"/>
    <property type="match status" value="1"/>
</dbReference>
<dbReference type="PANTHER" id="PTHR33594">
    <property type="entry name" value="SUPERFAMILY HYDROLASE, PUTATIVE (AFU_ORTHOLOGUE AFUA_1G03035)-RELATED"/>
    <property type="match status" value="1"/>
</dbReference>
<dbReference type="Proteomes" id="UP000190626">
    <property type="component" value="Unassembled WGS sequence"/>
</dbReference>
<dbReference type="CDD" id="cd00077">
    <property type="entry name" value="HDc"/>
    <property type="match status" value="1"/>
</dbReference>
<evidence type="ECO:0000259" key="1">
    <source>
        <dbReference type="PROSITE" id="PS51831"/>
    </source>
</evidence>
<evidence type="ECO:0000313" key="3">
    <source>
        <dbReference type="Proteomes" id="UP000190626"/>
    </source>
</evidence>
<evidence type="ECO:0000313" key="2">
    <source>
        <dbReference type="EMBL" id="OPH58336.1"/>
    </source>
</evidence>
<dbReference type="AlphaFoldDB" id="A0A1V4HLR7"/>
<proteinExistence type="predicted"/>
<name>A0A1V4HLR7_9BACL</name>
<comment type="caution">
    <text evidence="2">The sequence shown here is derived from an EMBL/GenBank/DDBJ whole genome shotgun (WGS) entry which is preliminary data.</text>
</comment>
<dbReference type="Gene3D" id="1.10.3210.50">
    <property type="match status" value="1"/>
</dbReference>
<accession>A0A1V4HLR7</accession>
<sequence>MNHVFPFVRMVLPEWFMATVHKVWTKMNDDATGHDFLHAVRVMELADEIARQLGADRSIAMTAGLLHDYYRKEEKQTGRLHYGPEAIDALRREFGPLLMPALEEVQFERVMDAIARHEWYGYKKNDEAESELSLDAQILQDADRLEAIGAVGVARTFMFGGAHGLPMAEDEAMLEAALFDPDIPPQGSVYRHFYEKLLHLAGGMHTAPGRELAAPRHQFIVLFLQQFERELALSLNA</sequence>
<organism evidence="2 3">
    <name type="scientific">Paenibacillus ferrarius</name>
    <dbReference type="NCBI Taxonomy" id="1469647"/>
    <lineage>
        <taxon>Bacteria</taxon>
        <taxon>Bacillati</taxon>
        <taxon>Bacillota</taxon>
        <taxon>Bacilli</taxon>
        <taxon>Bacillales</taxon>
        <taxon>Paenibacillaceae</taxon>
        <taxon>Paenibacillus</taxon>
    </lineage>
</organism>
<dbReference type="Pfam" id="PF01966">
    <property type="entry name" value="HD"/>
    <property type="match status" value="1"/>
</dbReference>
<dbReference type="EMBL" id="MBTG01000010">
    <property type="protein sequence ID" value="OPH58336.1"/>
    <property type="molecule type" value="Genomic_DNA"/>
</dbReference>
<feature type="domain" description="HD" evidence="1">
    <location>
        <begin position="35"/>
        <end position="148"/>
    </location>
</feature>
<dbReference type="InterPro" id="IPR006674">
    <property type="entry name" value="HD_domain"/>
</dbReference>
<dbReference type="InterPro" id="IPR003607">
    <property type="entry name" value="HD/PDEase_dom"/>
</dbReference>
<dbReference type="RefSeq" id="WP_079412101.1">
    <property type="nucleotide sequence ID" value="NZ_MBTG01000010.1"/>
</dbReference>
<dbReference type="SUPFAM" id="SSF109604">
    <property type="entry name" value="HD-domain/PDEase-like"/>
    <property type="match status" value="1"/>
</dbReference>
<dbReference type="STRING" id="1469647.BC351_23510"/>
<keyword evidence="3" id="KW-1185">Reference proteome</keyword>
<dbReference type="SMART" id="SM00471">
    <property type="entry name" value="HDc"/>
    <property type="match status" value="1"/>
</dbReference>